<evidence type="ECO:0000313" key="1">
    <source>
        <dbReference type="EMBL" id="KAI3681482.1"/>
    </source>
</evidence>
<proteinExistence type="predicted"/>
<protein>
    <submittedName>
        <fullName evidence="1">Uncharacterized protein</fullName>
    </submittedName>
</protein>
<organism evidence="1 2">
    <name type="scientific">Arctium lappa</name>
    <name type="common">Greater burdock</name>
    <name type="synonym">Lappa major</name>
    <dbReference type="NCBI Taxonomy" id="4217"/>
    <lineage>
        <taxon>Eukaryota</taxon>
        <taxon>Viridiplantae</taxon>
        <taxon>Streptophyta</taxon>
        <taxon>Embryophyta</taxon>
        <taxon>Tracheophyta</taxon>
        <taxon>Spermatophyta</taxon>
        <taxon>Magnoliopsida</taxon>
        <taxon>eudicotyledons</taxon>
        <taxon>Gunneridae</taxon>
        <taxon>Pentapetalae</taxon>
        <taxon>asterids</taxon>
        <taxon>campanulids</taxon>
        <taxon>Asterales</taxon>
        <taxon>Asteraceae</taxon>
        <taxon>Carduoideae</taxon>
        <taxon>Cardueae</taxon>
        <taxon>Arctiinae</taxon>
        <taxon>Arctium</taxon>
    </lineage>
</organism>
<accession>A0ACB8Y984</accession>
<reference evidence="1 2" key="2">
    <citation type="journal article" date="2022" name="Mol. Ecol. Resour.">
        <title>The genomes of chicory, endive, great burdock and yacon provide insights into Asteraceae paleo-polyploidization history and plant inulin production.</title>
        <authorList>
            <person name="Fan W."/>
            <person name="Wang S."/>
            <person name="Wang H."/>
            <person name="Wang A."/>
            <person name="Jiang F."/>
            <person name="Liu H."/>
            <person name="Zhao H."/>
            <person name="Xu D."/>
            <person name="Zhang Y."/>
        </authorList>
    </citation>
    <scope>NUCLEOTIDE SEQUENCE [LARGE SCALE GENOMIC DNA]</scope>
    <source>
        <strain evidence="2">cv. Niubang</strain>
    </source>
</reference>
<comment type="caution">
    <text evidence="1">The sequence shown here is derived from an EMBL/GenBank/DDBJ whole genome shotgun (WGS) entry which is preliminary data.</text>
</comment>
<gene>
    <name evidence="1" type="ORF">L6452_36281</name>
</gene>
<sequence>MISSQKGLQHKEFPGDHPSKYYYRQSMLRCGVLMASGALILSSDGIRFNSLGMIAPLILPPLYFLLLTTAVAPPARLMVVYTCRADSGPVRHDLSVVPLHSQKERAWEGE</sequence>
<keyword evidence="2" id="KW-1185">Reference proteome</keyword>
<name>A0ACB8Y984_ARCLA</name>
<dbReference type="EMBL" id="CM042059">
    <property type="protein sequence ID" value="KAI3681482.1"/>
    <property type="molecule type" value="Genomic_DNA"/>
</dbReference>
<evidence type="ECO:0000313" key="2">
    <source>
        <dbReference type="Proteomes" id="UP001055879"/>
    </source>
</evidence>
<reference evidence="2" key="1">
    <citation type="journal article" date="2022" name="Mol. Ecol. Resour.">
        <title>The genomes of chicory, endive, great burdock and yacon provide insights into Asteraceae palaeo-polyploidization history and plant inulin production.</title>
        <authorList>
            <person name="Fan W."/>
            <person name="Wang S."/>
            <person name="Wang H."/>
            <person name="Wang A."/>
            <person name="Jiang F."/>
            <person name="Liu H."/>
            <person name="Zhao H."/>
            <person name="Xu D."/>
            <person name="Zhang Y."/>
        </authorList>
    </citation>
    <scope>NUCLEOTIDE SEQUENCE [LARGE SCALE GENOMIC DNA]</scope>
    <source>
        <strain evidence="2">cv. Niubang</strain>
    </source>
</reference>
<dbReference type="Proteomes" id="UP001055879">
    <property type="component" value="Linkage Group LG13"/>
</dbReference>